<comment type="caution">
    <text evidence="1">The sequence shown here is derived from an EMBL/GenBank/DDBJ whole genome shotgun (WGS) entry which is preliminary data.</text>
</comment>
<gene>
    <name evidence="1" type="ORF">MQP27_15385</name>
</gene>
<reference evidence="1" key="1">
    <citation type="submission" date="2022-03" db="EMBL/GenBank/DDBJ databases">
        <title>Streptomyces 7R015 and 7R016 isolated from Barleria lupulina in Thailand.</title>
        <authorList>
            <person name="Kanchanasin P."/>
            <person name="Phongsopitanun W."/>
            <person name="Tanasupawat S."/>
        </authorList>
    </citation>
    <scope>NUCLEOTIDE SEQUENCE</scope>
    <source>
        <strain evidence="1">7R015</strain>
    </source>
</reference>
<proteinExistence type="predicted"/>
<dbReference type="Proteomes" id="UP001165269">
    <property type="component" value="Unassembled WGS sequence"/>
</dbReference>
<keyword evidence="2" id="KW-1185">Reference proteome</keyword>
<sequence>MSSIETIEMTPARSKGRRLAKLAAPALLLSLTVGGLGLAGTAHATEVPSCSTLPGQTCPATPGVSGSAAQPSAIPRGIQAALNYWRQLHWPNFRNIAPRGAAFEVENYVDRNGNHIHGWVESGGQYADNGGALMNFMHRGLAGANAQNYQGAFQEYYGSVYPSNPERSGIRTGNFRIVRALGTGDVWVSIDHYSNFRYVGRP</sequence>
<name>A0ABS9Y5K6_9ACTN</name>
<evidence type="ECO:0000313" key="1">
    <source>
        <dbReference type="EMBL" id="MCI3272494.1"/>
    </source>
</evidence>
<dbReference type="RefSeq" id="WP_242765656.1">
    <property type="nucleotide sequence ID" value="NZ_JALDAY010000004.1"/>
</dbReference>
<dbReference type="EMBL" id="JALDAY010000004">
    <property type="protein sequence ID" value="MCI3272494.1"/>
    <property type="molecule type" value="Genomic_DNA"/>
</dbReference>
<protein>
    <submittedName>
        <fullName evidence="1">Uncharacterized protein</fullName>
    </submittedName>
</protein>
<organism evidence="1 2">
    <name type="scientific">Streptomyces cylindrosporus</name>
    <dbReference type="NCBI Taxonomy" id="2927583"/>
    <lineage>
        <taxon>Bacteria</taxon>
        <taxon>Bacillati</taxon>
        <taxon>Actinomycetota</taxon>
        <taxon>Actinomycetes</taxon>
        <taxon>Kitasatosporales</taxon>
        <taxon>Streptomycetaceae</taxon>
        <taxon>Streptomyces</taxon>
    </lineage>
</organism>
<accession>A0ABS9Y5K6</accession>
<evidence type="ECO:0000313" key="2">
    <source>
        <dbReference type="Proteomes" id="UP001165269"/>
    </source>
</evidence>